<keyword evidence="3" id="KW-1185">Reference proteome</keyword>
<name>A0A975GMB4_9BACT</name>
<keyword evidence="1" id="KW-0472">Membrane</keyword>
<reference evidence="2" key="1">
    <citation type="journal article" date="2021" name="Microb. Physiol.">
        <title>Proteogenomic Insights into the Physiology of Marine, Sulfate-Reducing, Filamentous Desulfonema limicola and Desulfonema magnum.</title>
        <authorList>
            <person name="Schnaars V."/>
            <person name="Wohlbrand L."/>
            <person name="Scheve S."/>
            <person name="Hinrichs C."/>
            <person name="Reinhardt R."/>
            <person name="Rabus R."/>
        </authorList>
    </citation>
    <scope>NUCLEOTIDE SEQUENCE</scope>
    <source>
        <strain evidence="2">4be13</strain>
    </source>
</reference>
<dbReference type="Proteomes" id="UP000663722">
    <property type="component" value="Chromosome"/>
</dbReference>
<gene>
    <name evidence="2" type="ORF">dnm_025280</name>
</gene>
<evidence type="ECO:0000256" key="1">
    <source>
        <dbReference type="SAM" id="Phobius"/>
    </source>
</evidence>
<keyword evidence="1" id="KW-1133">Transmembrane helix</keyword>
<protein>
    <recommendedName>
        <fullName evidence="4">Transposase</fullName>
    </recommendedName>
</protein>
<dbReference type="EMBL" id="CP061800">
    <property type="protein sequence ID" value="QTA86504.1"/>
    <property type="molecule type" value="Genomic_DNA"/>
</dbReference>
<accession>A0A975GMB4</accession>
<evidence type="ECO:0000313" key="2">
    <source>
        <dbReference type="EMBL" id="QTA86504.1"/>
    </source>
</evidence>
<feature type="transmembrane region" description="Helical" evidence="1">
    <location>
        <begin position="228"/>
        <end position="247"/>
    </location>
</feature>
<evidence type="ECO:0008006" key="4">
    <source>
        <dbReference type="Google" id="ProtNLM"/>
    </source>
</evidence>
<evidence type="ECO:0000313" key="3">
    <source>
        <dbReference type="Proteomes" id="UP000663722"/>
    </source>
</evidence>
<dbReference type="RefSeq" id="WP_246556250.1">
    <property type="nucleotide sequence ID" value="NZ_CP061800.1"/>
</dbReference>
<proteinExistence type="predicted"/>
<organism evidence="2 3">
    <name type="scientific">Desulfonema magnum</name>
    <dbReference type="NCBI Taxonomy" id="45655"/>
    <lineage>
        <taxon>Bacteria</taxon>
        <taxon>Pseudomonadati</taxon>
        <taxon>Thermodesulfobacteriota</taxon>
        <taxon>Desulfobacteria</taxon>
        <taxon>Desulfobacterales</taxon>
        <taxon>Desulfococcaceae</taxon>
        <taxon>Desulfonema</taxon>
    </lineage>
</organism>
<sequence length="419" mass="48187">MQKNLKSERSRPNRTISLPFEQDSYNGIVEDAFQFRLFVDEMVAKAPELFPPEIFEGYQMKDRRFSSKLLITVRRIKIGNHSYTIHPSFVMPCMTAMTDDAEPVLFLRKFDIPFRALARVFGKDHMHWQRTERSPGRNSIVGTTVRDSENLPEHIGADEKHSSVRGDKCYIATTVAEECVLGVSVANNAGEESLEEAYGVFGEEARDVDPEYSPKTATTDGWKATRKALLNIFPMITLILCFLHVLIGIRNRARKKFGDVFQEVSSKLRNCYEARSKASFSQRVRRLCEWARRTSVPSVIYEKIEKMHKNLASFSVAYDFPGAFRTSNMLDRMMRKMDRHLFNTQYFHGSLFSAELSIRGWALVQNFAPSNPVTQKKYDDGFQSPAERLNKFRYHENWLQNLLISASLGGYHNPPPNPL</sequence>
<dbReference type="AlphaFoldDB" id="A0A975GMB4"/>
<dbReference type="KEGG" id="dmm:dnm_025280"/>
<keyword evidence="1" id="KW-0812">Transmembrane</keyword>